<evidence type="ECO:0000313" key="6">
    <source>
        <dbReference type="EnsemblPlants" id="ONIVA09G07290.3"/>
    </source>
</evidence>
<dbReference type="HOGENOM" id="CLU_023267_3_0_1"/>
<accession>A0A0E0IIL7</accession>
<reference evidence="6" key="1">
    <citation type="submission" date="2015-04" db="UniProtKB">
        <authorList>
            <consortium name="EnsemblPlants"/>
        </authorList>
    </citation>
    <scope>IDENTIFICATION</scope>
    <source>
        <strain evidence="6">SL10</strain>
    </source>
</reference>
<evidence type="ECO:0000256" key="3">
    <source>
        <dbReference type="ARBA" id="ARBA00022554"/>
    </source>
</evidence>
<dbReference type="InterPro" id="IPR018119">
    <property type="entry name" value="Strictosidine_synth_cons-reg"/>
</dbReference>
<dbReference type="GO" id="GO:0012505">
    <property type="term" value="C:endomembrane system"/>
    <property type="evidence" value="ECO:0007669"/>
    <property type="project" value="TreeGrafter"/>
</dbReference>
<comment type="similarity">
    <text evidence="2">Belongs to the strictosidine synthase family.</text>
</comment>
<dbReference type="InterPro" id="IPR011042">
    <property type="entry name" value="6-blade_b-propeller_TolB-like"/>
</dbReference>
<dbReference type="Proteomes" id="UP000006591">
    <property type="component" value="Chromosome 9"/>
</dbReference>
<evidence type="ECO:0000259" key="5">
    <source>
        <dbReference type="Pfam" id="PF03088"/>
    </source>
</evidence>
<feature type="domain" description="Strictosidine synthase conserved region" evidence="5">
    <location>
        <begin position="17"/>
        <end position="70"/>
    </location>
</feature>
<keyword evidence="3" id="KW-0926">Vacuole</keyword>
<evidence type="ECO:0000256" key="1">
    <source>
        <dbReference type="ARBA" id="ARBA00004116"/>
    </source>
</evidence>
<name>A0A0E0IIL7_ORYNI</name>
<evidence type="ECO:0000313" key="7">
    <source>
        <dbReference type="Proteomes" id="UP000006591"/>
    </source>
</evidence>
<organism evidence="6">
    <name type="scientific">Oryza nivara</name>
    <name type="common">Indian wild rice</name>
    <name type="synonym">Oryza sativa f. spontanea</name>
    <dbReference type="NCBI Taxonomy" id="4536"/>
    <lineage>
        <taxon>Eukaryota</taxon>
        <taxon>Viridiplantae</taxon>
        <taxon>Streptophyta</taxon>
        <taxon>Embryophyta</taxon>
        <taxon>Tracheophyta</taxon>
        <taxon>Spermatophyta</taxon>
        <taxon>Magnoliopsida</taxon>
        <taxon>Liliopsida</taxon>
        <taxon>Poales</taxon>
        <taxon>Poaceae</taxon>
        <taxon>BOP clade</taxon>
        <taxon>Oryzoideae</taxon>
        <taxon>Oryzeae</taxon>
        <taxon>Oryzinae</taxon>
        <taxon>Oryza</taxon>
    </lineage>
</organism>
<dbReference type="Pfam" id="PF03088">
    <property type="entry name" value="Str_synth"/>
    <property type="match status" value="1"/>
</dbReference>
<evidence type="ECO:0000256" key="4">
    <source>
        <dbReference type="ARBA" id="ARBA00023180"/>
    </source>
</evidence>
<keyword evidence="4" id="KW-0325">Glycoprotein</keyword>
<dbReference type="EnsemblPlants" id="ONIVA09G07290.3">
    <property type="protein sequence ID" value="ONIVA09G07290.3"/>
    <property type="gene ID" value="ONIVA09G07290"/>
</dbReference>
<proteinExistence type="inferred from homology"/>
<keyword evidence="7" id="KW-1185">Reference proteome</keyword>
<dbReference type="AlphaFoldDB" id="A0A0E0IIL7"/>
<sequence>MNIDHTVNMESPHLEPDKGRLLWYDARRRHVTVLHSGLPYPNGVAVSDDGSHVVMAHSGLCELRRCWLCGPSAGKSETFAEVPGYPDNVRRDDSRGGYWVALSREADSDDMAPTVAVRVVAPAAKNGSAAVVAEALAGFSFVTVSEVAERNGTLWVGSVDTPYADAAVRGHR</sequence>
<dbReference type="OMA" id="MHFRRNA"/>
<dbReference type="SUPFAM" id="SSF63829">
    <property type="entry name" value="Calcium-dependent phosphotriesterase"/>
    <property type="match status" value="1"/>
</dbReference>
<dbReference type="Gene3D" id="2.120.10.30">
    <property type="entry name" value="TolB, C-terminal domain"/>
    <property type="match status" value="1"/>
</dbReference>
<dbReference type="PANTHER" id="PTHR10426:SF31">
    <property type="entry name" value="STRICTOSIDINE SYNTHASE 3"/>
    <property type="match status" value="1"/>
</dbReference>
<dbReference type="GO" id="GO:0005773">
    <property type="term" value="C:vacuole"/>
    <property type="evidence" value="ECO:0007669"/>
    <property type="project" value="UniProtKB-SubCell"/>
</dbReference>
<evidence type="ECO:0000256" key="2">
    <source>
        <dbReference type="ARBA" id="ARBA00009191"/>
    </source>
</evidence>
<dbReference type="Gramene" id="ONIVA09G07290.3">
    <property type="protein sequence ID" value="ONIVA09G07290.3"/>
    <property type="gene ID" value="ONIVA09G07290"/>
</dbReference>
<dbReference type="PANTHER" id="PTHR10426">
    <property type="entry name" value="STRICTOSIDINE SYNTHASE-RELATED"/>
    <property type="match status" value="1"/>
</dbReference>
<reference evidence="6" key="2">
    <citation type="submission" date="2018-04" db="EMBL/GenBank/DDBJ databases">
        <title>OnivRS2 (Oryza nivara Reference Sequence Version 2).</title>
        <authorList>
            <person name="Zhang J."/>
            <person name="Kudrna D."/>
            <person name="Lee S."/>
            <person name="Talag J."/>
            <person name="Rajasekar S."/>
            <person name="Welchert J."/>
            <person name="Hsing Y.-I."/>
            <person name="Wing R.A."/>
        </authorList>
    </citation>
    <scope>NUCLEOTIDE SEQUENCE [LARGE SCALE GENOMIC DNA]</scope>
    <source>
        <strain evidence="6">SL10</strain>
    </source>
</reference>
<protein>
    <recommendedName>
        <fullName evidence="5">Strictosidine synthase conserved region domain-containing protein</fullName>
    </recommendedName>
</protein>
<dbReference type="GO" id="GO:0016787">
    <property type="term" value="F:hydrolase activity"/>
    <property type="evidence" value="ECO:0007669"/>
    <property type="project" value="TreeGrafter"/>
</dbReference>
<comment type="subcellular location">
    <subcellularLocation>
        <location evidence="1">Vacuole</location>
    </subcellularLocation>
</comment>